<dbReference type="InterPro" id="IPR036388">
    <property type="entry name" value="WH-like_DNA-bd_sf"/>
</dbReference>
<dbReference type="Gene3D" id="1.10.10.10">
    <property type="entry name" value="Winged helix-like DNA-binding domain superfamily/Winged helix DNA-binding domain"/>
    <property type="match status" value="1"/>
</dbReference>
<evidence type="ECO:0000313" key="10">
    <source>
        <dbReference type="Proteomes" id="UP000441354"/>
    </source>
</evidence>
<dbReference type="SUPFAM" id="SSF52172">
    <property type="entry name" value="CheY-like"/>
    <property type="match status" value="1"/>
</dbReference>
<keyword evidence="3" id="KW-0902">Two-component regulatory system</keyword>
<evidence type="ECO:0000256" key="5">
    <source>
        <dbReference type="ARBA" id="ARBA00023125"/>
    </source>
</evidence>
<dbReference type="Pfam" id="PF00486">
    <property type="entry name" value="Trans_reg_C"/>
    <property type="match status" value="1"/>
</dbReference>
<evidence type="ECO:0000256" key="2">
    <source>
        <dbReference type="ARBA" id="ARBA00022490"/>
    </source>
</evidence>
<dbReference type="Pfam" id="PF00072">
    <property type="entry name" value="Response_reg"/>
    <property type="match status" value="1"/>
</dbReference>
<dbReference type="PANTHER" id="PTHR35807">
    <property type="entry name" value="TRANSCRIPTIONAL REGULATOR REDD-RELATED"/>
    <property type="match status" value="1"/>
</dbReference>
<dbReference type="GO" id="GO:0006355">
    <property type="term" value="P:regulation of DNA-templated transcription"/>
    <property type="evidence" value="ECO:0007669"/>
    <property type="project" value="InterPro"/>
</dbReference>
<dbReference type="InterPro" id="IPR051677">
    <property type="entry name" value="AfsR-DnrI-RedD_regulator"/>
</dbReference>
<evidence type="ECO:0000256" key="4">
    <source>
        <dbReference type="ARBA" id="ARBA00023015"/>
    </source>
</evidence>
<dbReference type="InterPro" id="IPR005158">
    <property type="entry name" value="BTAD"/>
</dbReference>
<keyword evidence="7" id="KW-0597">Phosphoprotein</keyword>
<dbReference type="Gene3D" id="3.40.50.2300">
    <property type="match status" value="1"/>
</dbReference>
<evidence type="ECO:0000259" key="8">
    <source>
        <dbReference type="PROSITE" id="PS50110"/>
    </source>
</evidence>
<evidence type="ECO:0000256" key="6">
    <source>
        <dbReference type="ARBA" id="ARBA00023163"/>
    </source>
</evidence>
<dbReference type="PANTHER" id="PTHR35807:SF2">
    <property type="entry name" value="TRANSCRIPTIONAL ACTIVATOR DOMAIN"/>
    <property type="match status" value="1"/>
</dbReference>
<accession>A0A7V7UV70</accession>
<dbReference type="SMART" id="SM00862">
    <property type="entry name" value="Trans_reg_C"/>
    <property type="match status" value="1"/>
</dbReference>
<evidence type="ECO:0000256" key="1">
    <source>
        <dbReference type="ARBA" id="ARBA00004496"/>
    </source>
</evidence>
<dbReference type="AlphaFoldDB" id="A0A7V7UV70"/>
<proteinExistence type="predicted"/>
<protein>
    <submittedName>
        <fullName evidence="9">Response regulator</fullName>
    </submittedName>
</protein>
<dbReference type="Proteomes" id="UP000441354">
    <property type="component" value="Unassembled WGS sequence"/>
</dbReference>
<dbReference type="GO" id="GO:0005737">
    <property type="term" value="C:cytoplasm"/>
    <property type="evidence" value="ECO:0007669"/>
    <property type="project" value="UniProtKB-SubCell"/>
</dbReference>
<keyword evidence="6" id="KW-0804">Transcription</keyword>
<dbReference type="GO" id="GO:0003677">
    <property type="term" value="F:DNA binding"/>
    <property type="evidence" value="ECO:0007669"/>
    <property type="project" value="UniProtKB-KW"/>
</dbReference>
<keyword evidence="10" id="KW-1185">Reference proteome</keyword>
<reference evidence="9 10" key="1">
    <citation type="journal article" date="2014" name="Arch. Microbiol.">
        <title>Bacillus mesophilum sp. nov., strain IITR-54T, a novel 4-chlorobiphenyl dechlorinating bacterium.</title>
        <authorList>
            <person name="Manickam N."/>
            <person name="Singh N.K."/>
            <person name="Bajaj A."/>
            <person name="Kumar R.M."/>
            <person name="Kaur G."/>
            <person name="Kaur N."/>
            <person name="Bala M."/>
            <person name="Kumar A."/>
            <person name="Mayilraj S."/>
        </authorList>
    </citation>
    <scope>NUCLEOTIDE SEQUENCE [LARGE SCALE GENOMIC DNA]</scope>
    <source>
        <strain evidence="9 10">IITR-54</strain>
    </source>
</reference>
<dbReference type="SMART" id="SM00448">
    <property type="entry name" value="REC"/>
    <property type="match status" value="1"/>
</dbReference>
<comment type="subcellular location">
    <subcellularLocation>
        <location evidence="1">Cytoplasm</location>
    </subcellularLocation>
</comment>
<evidence type="ECO:0000256" key="7">
    <source>
        <dbReference type="PROSITE-ProRule" id="PRU00169"/>
    </source>
</evidence>
<dbReference type="InterPro" id="IPR016032">
    <property type="entry name" value="Sig_transdc_resp-reg_C-effctor"/>
</dbReference>
<sequence>MGGKRMKACIIDDEKYAVKMLEKMLKSMKEVEITGCYTDPFTALPELRRNPPEVIFLDMELGGMHGLQFAEKLLEEQLPIEVIFVSAHSHFALEAFEVNAADYLLKPVSKMRLEKAIAKVREKLQMSKEFKKIKTDTQNLRICSLGSLRLVNHNGNEIKWRTKKVKELFAYLWENSGNPIHKAKIIDQFWPDIDADKAMTLLHTTVYQLRKTLKEAGLEANPILLKNDTYSLIADFQSDRQELQKLLIESQYAEKDMLKILQLYKADYLEEEDYFWASQTRQDLKKAVQETLRKYLQQNWEKTTCEDSVEKCLVKLQQLDPYNDEYLLLNMNYFSQTNQFTKMLNLYQKIERMYTTELGIEVPYEIIDTYNSKFQPAKVKAIES</sequence>
<feature type="domain" description="Response regulatory" evidence="8">
    <location>
        <begin position="7"/>
        <end position="121"/>
    </location>
</feature>
<evidence type="ECO:0000313" key="9">
    <source>
        <dbReference type="EMBL" id="KAB2332556.1"/>
    </source>
</evidence>
<feature type="modified residue" description="4-aspartylphosphate" evidence="7">
    <location>
        <position position="58"/>
    </location>
</feature>
<keyword evidence="2" id="KW-0963">Cytoplasm</keyword>
<keyword evidence="4" id="KW-0805">Transcription regulation</keyword>
<dbReference type="SUPFAM" id="SSF46894">
    <property type="entry name" value="C-terminal effector domain of the bipartite response regulators"/>
    <property type="match status" value="1"/>
</dbReference>
<name>A0A7V7UV70_9BACI</name>
<dbReference type="GO" id="GO:0000160">
    <property type="term" value="P:phosphorelay signal transduction system"/>
    <property type="evidence" value="ECO:0007669"/>
    <property type="project" value="UniProtKB-KW"/>
</dbReference>
<comment type="caution">
    <text evidence="9">The sequence shown here is derived from an EMBL/GenBank/DDBJ whole genome shotgun (WGS) entry which is preliminary data.</text>
</comment>
<dbReference type="Pfam" id="PF03704">
    <property type="entry name" value="BTAD"/>
    <property type="match status" value="1"/>
</dbReference>
<dbReference type="InterPro" id="IPR001789">
    <property type="entry name" value="Sig_transdc_resp-reg_receiver"/>
</dbReference>
<dbReference type="PROSITE" id="PS50110">
    <property type="entry name" value="RESPONSE_REGULATORY"/>
    <property type="match status" value="1"/>
</dbReference>
<keyword evidence="5" id="KW-0238">DNA-binding</keyword>
<evidence type="ECO:0000256" key="3">
    <source>
        <dbReference type="ARBA" id="ARBA00023012"/>
    </source>
</evidence>
<gene>
    <name evidence="9" type="ORF">F7732_10690</name>
</gene>
<dbReference type="EMBL" id="WBOT01000003">
    <property type="protein sequence ID" value="KAB2332556.1"/>
    <property type="molecule type" value="Genomic_DNA"/>
</dbReference>
<dbReference type="InterPro" id="IPR011006">
    <property type="entry name" value="CheY-like_superfamily"/>
</dbReference>
<dbReference type="InterPro" id="IPR001867">
    <property type="entry name" value="OmpR/PhoB-type_DNA-bd"/>
</dbReference>
<organism evidence="9 10">
    <name type="scientific">Bacillus mesophilum</name>
    <dbReference type="NCBI Taxonomy" id="1071718"/>
    <lineage>
        <taxon>Bacteria</taxon>
        <taxon>Bacillati</taxon>
        <taxon>Bacillota</taxon>
        <taxon>Bacilli</taxon>
        <taxon>Bacillales</taxon>
        <taxon>Bacillaceae</taxon>
        <taxon>Bacillus</taxon>
    </lineage>
</organism>